<dbReference type="Pfam" id="PF03331">
    <property type="entry name" value="LpxC"/>
    <property type="match status" value="2"/>
</dbReference>
<dbReference type="InterPro" id="IPR004463">
    <property type="entry name" value="UDP-acyl_GlcNac_deAcase"/>
</dbReference>
<name>J9C3L5_9ZZZZ</name>
<comment type="cofactor">
    <cofactor evidence="1">
        <name>Zn(2+)</name>
        <dbReference type="ChEBI" id="CHEBI:29105"/>
    </cofactor>
</comment>
<evidence type="ECO:0000256" key="4">
    <source>
        <dbReference type="ARBA" id="ARBA00022516"/>
    </source>
</evidence>
<keyword evidence="5" id="KW-0441">Lipid A biosynthesis</keyword>
<dbReference type="InterPro" id="IPR011334">
    <property type="entry name" value="UDP-acyl_GlcNac_deAcase_C"/>
</dbReference>
<keyword evidence="9" id="KW-0443">Lipid metabolism</keyword>
<feature type="non-terminal residue" evidence="11">
    <location>
        <position position="213"/>
    </location>
</feature>
<dbReference type="PANTHER" id="PTHR33694:SF1">
    <property type="entry name" value="UDP-3-O-ACYL-N-ACETYLGLUCOSAMINE DEACETYLASE 1, MITOCHONDRIAL-RELATED"/>
    <property type="match status" value="1"/>
</dbReference>
<dbReference type="InterPro" id="IPR020568">
    <property type="entry name" value="Ribosomal_Su5_D2-typ_SF"/>
</dbReference>
<evidence type="ECO:0000256" key="9">
    <source>
        <dbReference type="ARBA" id="ARBA00023098"/>
    </source>
</evidence>
<evidence type="ECO:0000313" key="11">
    <source>
        <dbReference type="EMBL" id="EJW94410.1"/>
    </source>
</evidence>
<dbReference type="SUPFAM" id="SSF54211">
    <property type="entry name" value="Ribosomal protein S5 domain 2-like"/>
    <property type="match status" value="2"/>
</dbReference>
<proteinExistence type="predicted"/>
<sequence>VYTIEHAMAALYAAGVDNCLIELTGPEMPILDGSAKLISEKIEEVGIVEQNEDALVYVVRQRSTIKDESTTASIKVVPDSDFSIDVMIEFNSAVLANQFATLESLEDFNKDIASCRTFVFVREIEELVKHNLIKGGDLNNAIVIYDSPIAQEELDRIADMMNVPRKKVTEFGFINDNGLVFKNEPARHKLLDVIGDMALIGRRIQGRIIATCP</sequence>
<dbReference type="EMBL" id="AMCI01006393">
    <property type="protein sequence ID" value="EJW94410.1"/>
    <property type="molecule type" value="Genomic_DNA"/>
</dbReference>
<dbReference type="PANTHER" id="PTHR33694">
    <property type="entry name" value="UDP-3-O-ACYL-N-ACETYLGLUCOSAMINE DEACETYLASE 1, MITOCHONDRIAL-RELATED"/>
    <property type="match status" value="1"/>
</dbReference>
<dbReference type="GO" id="GO:0046872">
    <property type="term" value="F:metal ion binding"/>
    <property type="evidence" value="ECO:0007669"/>
    <property type="project" value="UniProtKB-KW"/>
</dbReference>
<gene>
    <name evidence="11" type="ORF">EVA_17483</name>
</gene>
<comment type="caution">
    <text evidence="11">The sequence shown here is derived from an EMBL/GenBank/DDBJ whole genome shotgun (WGS) entry which is preliminary data.</text>
</comment>
<dbReference type="UniPathway" id="UPA00359">
    <property type="reaction ID" value="UER00478"/>
</dbReference>
<comment type="pathway">
    <text evidence="2">Glycolipid biosynthesis; lipid IV(A) biosynthesis; lipid IV(A) from (3R)-3-hydroxytetradecanoyl-[acyl-carrier-protein] and UDP-N-acetyl-alpha-D-glucosamine: step 2/6.</text>
</comment>
<dbReference type="GO" id="GO:0103117">
    <property type="term" value="F:UDP-3-O-acyl-N-acetylglucosamine deacetylase activity"/>
    <property type="evidence" value="ECO:0007669"/>
    <property type="project" value="UniProtKB-EC"/>
</dbReference>
<keyword evidence="7" id="KW-0378">Hydrolase</keyword>
<evidence type="ECO:0000256" key="2">
    <source>
        <dbReference type="ARBA" id="ARBA00005002"/>
    </source>
</evidence>
<dbReference type="Gene3D" id="3.30.230.20">
    <property type="entry name" value="lpxc deacetylase, domain 1"/>
    <property type="match status" value="1"/>
</dbReference>
<dbReference type="EC" id="3.5.1.108" evidence="3"/>
<evidence type="ECO:0000256" key="10">
    <source>
        <dbReference type="ARBA" id="ARBA00024535"/>
    </source>
</evidence>
<keyword evidence="4" id="KW-0444">Lipid biosynthesis</keyword>
<keyword evidence="8" id="KW-0862">Zinc</keyword>
<evidence type="ECO:0000256" key="1">
    <source>
        <dbReference type="ARBA" id="ARBA00001947"/>
    </source>
</evidence>
<organism evidence="11">
    <name type="scientific">gut metagenome</name>
    <dbReference type="NCBI Taxonomy" id="749906"/>
    <lineage>
        <taxon>unclassified sequences</taxon>
        <taxon>metagenomes</taxon>
        <taxon>organismal metagenomes</taxon>
    </lineage>
</organism>
<keyword evidence="6" id="KW-0479">Metal-binding</keyword>
<evidence type="ECO:0000256" key="3">
    <source>
        <dbReference type="ARBA" id="ARBA00012745"/>
    </source>
</evidence>
<evidence type="ECO:0000256" key="5">
    <source>
        <dbReference type="ARBA" id="ARBA00022556"/>
    </source>
</evidence>
<dbReference type="GO" id="GO:0009245">
    <property type="term" value="P:lipid A biosynthetic process"/>
    <property type="evidence" value="ECO:0007669"/>
    <property type="project" value="UniProtKB-KW"/>
</dbReference>
<reference evidence="11" key="1">
    <citation type="journal article" date="2012" name="PLoS ONE">
        <title>Gene sets for utilization of primary and secondary nutrition supplies in the distal gut of endangered iberian lynx.</title>
        <authorList>
            <person name="Alcaide M."/>
            <person name="Messina E."/>
            <person name="Richter M."/>
            <person name="Bargiela R."/>
            <person name="Peplies J."/>
            <person name="Huws S.A."/>
            <person name="Newbold C.J."/>
            <person name="Golyshin P.N."/>
            <person name="Simon M.A."/>
            <person name="Lopez G."/>
            <person name="Yakimov M.M."/>
            <person name="Ferrer M."/>
        </authorList>
    </citation>
    <scope>NUCLEOTIDE SEQUENCE</scope>
</reference>
<protein>
    <recommendedName>
        <fullName evidence="3">UDP-3-O-acyl-N-acetylglucosamine deacetylase</fullName>
        <ecNumber evidence="3">3.5.1.108</ecNumber>
    </recommendedName>
</protein>
<evidence type="ECO:0000256" key="8">
    <source>
        <dbReference type="ARBA" id="ARBA00022833"/>
    </source>
</evidence>
<accession>J9C3L5</accession>
<dbReference type="Gene3D" id="3.30.1700.10">
    <property type="entry name" value="lpxc deacetylase, domain 2"/>
    <property type="match status" value="1"/>
</dbReference>
<evidence type="ECO:0000256" key="7">
    <source>
        <dbReference type="ARBA" id="ARBA00022801"/>
    </source>
</evidence>
<feature type="non-terminal residue" evidence="11">
    <location>
        <position position="1"/>
    </location>
</feature>
<dbReference type="GO" id="GO:0016020">
    <property type="term" value="C:membrane"/>
    <property type="evidence" value="ECO:0007669"/>
    <property type="project" value="GOC"/>
</dbReference>
<evidence type="ECO:0000256" key="6">
    <source>
        <dbReference type="ARBA" id="ARBA00022723"/>
    </source>
</evidence>
<comment type="catalytic activity">
    <reaction evidence="10">
        <text>a UDP-3-O-[(3R)-3-hydroxyacyl]-N-acetyl-alpha-D-glucosamine + H2O = a UDP-3-O-[(3R)-3-hydroxyacyl]-alpha-D-glucosamine + acetate</text>
        <dbReference type="Rhea" id="RHEA:67816"/>
        <dbReference type="ChEBI" id="CHEBI:15377"/>
        <dbReference type="ChEBI" id="CHEBI:30089"/>
        <dbReference type="ChEBI" id="CHEBI:137740"/>
        <dbReference type="ChEBI" id="CHEBI:173225"/>
        <dbReference type="EC" id="3.5.1.108"/>
    </reaction>
</comment>
<dbReference type="AlphaFoldDB" id="J9C3L5"/>
<dbReference type="InterPro" id="IPR015870">
    <property type="entry name" value="UDP-acyl_N-AcGlcN_deAcase_N"/>
</dbReference>